<protein>
    <recommendedName>
        <fullName evidence="3">HMA domain-containing protein</fullName>
    </recommendedName>
</protein>
<evidence type="ECO:0000313" key="2">
    <source>
        <dbReference type="Proteomes" id="UP000772618"/>
    </source>
</evidence>
<evidence type="ECO:0008006" key="3">
    <source>
        <dbReference type="Google" id="ProtNLM"/>
    </source>
</evidence>
<gene>
    <name evidence="1" type="ORF">KK060_14610</name>
</gene>
<dbReference type="Proteomes" id="UP000772618">
    <property type="component" value="Unassembled WGS sequence"/>
</dbReference>
<reference evidence="1 2" key="1">
    <citation type="submission" date="2021-05" db="EMBL/GenBank/DDBJ databases">
        <title>A Polyphasic approach of four new species of the genus Ohtaekwangia: Ohtaekwangia histidinii sp. nov., Ohtaekwangia cretensis sp. nov., Ohtaekwangia indiensis sp. nov., Ohtaekwangia reichenbachii sp. nov. from diverse environment.</title>
        <authorList>
            <person name="Octaviana S."/>
        </authorList>
    </citation>
    <scope>NUCLEOTIDE SEQUENCE [LARGE SCALE GENOMIC DNA]</scope>
    <source>
        <strain evidence="1 2">PWU20</strain>
    </source>
</reference>
<keyword evidence="2" id="KW-1185">Reference proteome</keyword>
<evidence type="ECO:0000313" key="1">
    <source>
        <dbReference type="EMBL" id="MBT1704523.1"/>
    </source>
</evidence>
<dbReference type="EMBL" id="JAHESD010000033">
    <property type="protein sequence ID" value="MBT1704523.1"/>
    <property type="molecule type" value="Genomic_DNA"/>
</dbReference>
<organism evidence="1 2">
    <name type="scientific">Chryseosolibacter indicus</name>
    <dbReference type="NCBI Taxonomy" id="2782351"/>
    <lineage>
        <taxon>Bacteria</taxon>
        <taxon>Pseudomonadati</taxon>
        <taxon>Bacteroidota</taxon>
        <taxon>Cytophagia</taxon>
        <taxon>Cytophagales</taxon>
        <taxon>Chryseotaleaceae</taxon>
        <taxon>Chryseosolibacter</taxon>
    </lineage>
</organism>
<proteinExistence type="predicted"/>
<accession>A0ABS5VSX3</accession>
<name>A0ABS5VSX3_9BACT</name>
<comment type="caution">
    <text evidence="1">The sequence shown here is derived from an EMBL/GenBank/DDBJ whole genome shotgun (WGS) entry which is preliminary data.</text>
</comment>
<sequence>MKTPGPTNLNMKNSDCCMTATSAVEAIGGSIRTTAPTEAEIELRYGLTKNAIIHALEKAGYNTTK</sequence>